<organism evidence="1 2">
    <name type="scientific">Pseudomonas fluorescens ICMP 11288</name>
    <dbReference type="NCBI Taxonomy" id="1198309"/>
    <lineage>
        <taxon>Bacteria</taxon>
        <taxon>Pseudomonadati</taxon>
        <taxon>Pseudomonadota</taxon>
        <taxon>Gammaproteobacteria</taxon>
        <taxon>Pseudomonadales</taxon>
        <taxon>Pseudomonadaceae</taxon>
        <taxon>Pseudomonas</taxon>
    </lineage>
</organism>
<accession>A0A0W0HHV7</accession>
<name>A0A0W0HHV7_PSEFL</name>
<dbReference type="EMBL" id="LKEF01000040">
    <property type="protein sequence ID" value="KTB60352.1"/>
    <property type="molecule type" value="Genomic_DNA"/>
</dbReference>
<evidence type="ECO:0000313" key="1">
    <source>
        <dbReference type="EMBL" id="KTB60352.1"/>
    </source>
</evidence>
<sequence length="126" mass="14996">MKRQPKLTILRGLLFTYCIENTTDVEREGIIVSKDVNNPKELAELFDALTKSEYFSYREDEQQWYIDTLEHFLSTDEDFESVFYLFDTYFEDEILDKRAFMTVLLERLKIYKSEALSAKPIQDGTH</sequence>
<evidence type="ECO:0000313" key="2">
    <source>
        <dbReference type="Proteomes" id="UP000054197"/>
    </source>
</evidence>
<proteinExistence type="predicted"/>
<dbReference type="AlphaFoldDB" id="A0A0W0HHV7"/>
<dbReference type="RefSeq" id="WP_058421586.1">
    <property type="nucleotide sequence ID" value="NZ_LKEF01000040.1"/>
</dbReference>
<reference evidence="1 2" key="1">
    <citation type="submission" date="2015-09" db="EMBL/GenBank/DDBJ databases">
        <title>Genome sequence of ICMP 11288.</title>
        <authorList>
            <person name="Visnovsky S."/>
            <person name="Lu A."/>
            <person name="Panda P."/>
            <person name="Pitman A."/>
        </authorList>
    </citation>
    <scope>NUCLEOTIDE SEQUENCE [LARGE SCALE GENOMIC DNA]</scope>
    <source>
        <strain evidence="1 2">ICMP 11288</strain>
    </source>
</reference>
<gene>
    <name evidence="1" type="ORF">AO063_22615</name>
</gene>
<comment type="caution">
    <text evidence="1">The sequence shown here is derived from an EMBL/GenBank/DDBJ whole genome shotgun (WGS) entry which is preliminary data.</text>
</comment>
<evidence type="ECO:0008006" key="3">
    <source>
        <dbReference type="Google" id="ProtNLM"/>
    </source>
</evidence>
<protein>
    <recommendedName>
        <fullName evidence="3">CdiI immunity protein domain-containing protein</fullName>
    </recommendedName>
</protein>
<dbReference type="Proteomes" id="UP000054197">
    <property type="component" value="Unassembled WGS sequence"/>
</dbReference>